<evidence type="ECO:0000313" key="1">
    <source>
        <dbReference type="EMBL" id="UYV82743.1"/>
    </source>
</evidence>
<accession>A0ABY6LNJ1</accession>
<dbReference type="Proteomes" id="UP001235939">
    <property type="component" value="Chromosome 22"/>
</dbReference>
<dbReference type="EMBL" id="CP092884">
    <property type="protein sequence ID" value="UYV82743.1"/>
    <property type="molecule type" value="Genomic_DNA"/>
</dbReference>
<proteinExistence type="predicted"/>
<organism evidence="1 2">
    <name type="scientific">Cordylochernes scorpioides</name>
    <dbReference type="NCBI Taxonomy" id="51811"/>
    <lineage>
        <taxon>Eukaryota</taxon>
        <taxon>Metazoa</taxon>
        <taxon>Ecdysozoa</taxon>
        <taxon>Arthropoda</taxon>
        <taxon>Chelicerata</taxon>
        <taxon>Arachnida</taxon>
        <taxon>Pseudoscorpiones</taxon>
        <taxon>Cheliferoidea</taxon>
        <taxon>Chernetidae</taxon>
        <taxon>Cordylochernes</taxon>
    </lineage>
</organism>
<keyword evidence="2" id="KW-1185">Reference proteome</keyword>
<gene>
    <name evidence="1" type="ORF">LAZ67_22000706</name>
</gene>
<reference evidence="1 2" key="1">
    <citation type="submission" date="2022-03" db="EMBL/GenBank/DDBJ databases">
        <title>A chromosomal length assembly of Cordylochernes scorpioides.</title>
        <authorList>
            <person name="Zeh D."/>
            <person name="Zeh J."/>
        </authorList>
    </citation>
    <scope>NUCLEOTIDE SEQUENCE [LARGE SCALE GENOMIC DNA]</scope>
    <source>
        <strain evidence="1">IN4F17</strain>
        <tissue evidence="1">Whole Body</tissue>
    </source>
</reference>
<protein>
    <submittedName>
        <fullName evidence="1">Uncharacterized protein</fullName>
    </submittedName>
</protein>
<name>A0ABY6LNJ1_9ARAC</name>
<sequence>MKAIPKTDYQRCFAEWKKKWLKCIAANGDYFEGDNLNLSLLAGILDQAHGSTLLQVVETLIQLCSISPQATEGLYDKVVRLATGVNDAHVPILVQPQAFLLWSHLLPNKPDGRWSELLLDMAQPHQPAETRTLAARALTPGLSGATNLDPMNLLSDTTHFAIYEKNVDRVLCRRGDGDGVILEVHREDPGLKVLGPPDDGERL</sequence>
<evidence type="ECO:0000313" key="2">
    <source>
        <dbReference type="Proteomes" id="UP001235939"/>
    </source>
</evidence>